<keyword evidence="2" id="KW-1185">Reference proteome</keyword>
<name>A0A7R8CAV5_LEPSM</name>
<dbReference type="AlphaFoldDB" id="A0A7R8CAV5"/>
<evidence type="ECO:0000313" key="2">
    <source>
        <dbReference type="Proteomes" id="UP000675881"/>
    </source>
</evidence>
<dbReference type="InterPro" id="IPR036717">
    <property type="entry name" value="GFRP_sf"/>
</dbReference>
<dbReference type="Proteomes" id="UP000675881">
    <property type="component" value="Chromosome 1"/>
</dbReference>
<organism evidence="1 2">
    <name type="scientific">Lepeophtheirus salmonis</name>
    <name type="common">Salmon louse</name>
    <name type="synonym">Caligus salmonis</name>
    <dbReference type="NCBI Taxonomy" id="72036"/>
    <lineage>
        <taxon>Eukaryota</taxon>
        <taxon>Metazoa</taxon>
        <taxon>Ecdysozoa</taxon>
        <taxon>Arthropoda</taxon>
        <taxon>Crustacea</taxon>
        <taxon>Multicrustacea</taxon>
        <taxon>Hexanauplia</taxon>
        <taxon>Copepoda</taxon>
        <taxon>Siphonostomatoida</taxon>
        <taxon>Caligidae</taxon>
        <taxon>Lepeophtheirus</taxon>
    </lineage>
</organism>
<protein>
    <submittedName>
        <fullName evidence="1">(salmon louse) hypothetical protein</fullName>
    </submittedName>
</protein>
<reference evidence="1" key="1">
    <citation type="submission" date="2021-02" db="EMBL/GenBank/DDBJ databases">
        <authorList>
            <person name="Bekaert M."/>
        </authorList>
    </citation>
    <scope>NUCLEOTIDE SEQUENCE</scope>
    <source>
        <strain evidence="1">IoA-00</strain>
    </source>
</reference>
<gene>
    <name evidence="1" type="ORF">LSAA_885</name>
</gene>
<dbReference type="GO" id="GO:0009890">
    <property type="term" value="P:negative regulation of biosynthetic process"/>
    <property type="evidence" value="ECO:0007669"/>
    <property type="project" value="InterPro"/>
</dbReference>
<dbReference type="Gene3D" id="3.30.1410.10">
    <property type="entry name" value="GTP cyclohydrolase I feedback regulatory protein GFRP"/>
    <property type="match status" value="1"/>
</dbReference>
<sequence length="340" mass="38965">MKQRITYLRIHRCTANMALRFTHDPIQMDKGVMEIGTKTKLTCNYVRFRTESIRHIAWRFEYNGVAGKFYDYHVATGAKNPTSYSFITIPEDGEINEKEIEIILNDFRAPEIKITCEVDALRDNGYGKLHHSTKEAHEVVTVVDTADWSIKISPEPEHKRRIERNDESLSFKCISKGARPPPALSFSIKGQNLSEFEELAVVRHSYESQDEIVVEGQLNKLTPDLFENGNLRLVIKCYAKYAQRYNLIPDNDYVTPHVTLLGELPPRVKNSLAERLYGRLNNLSPEKIMLKVEPAKILNMLGTMGYRVVSSTTSLSNTSNKLIWTLERRKPGNGYVRSDL</sequence>
<proteinExistence type="predicted"/>
<dbReference type="OrthoDB" id="6380740at2759"/>
<evidence type="ECO:0000313" key="1">
    <source>
        <dbReference type="EMBL" id="CAF2753456.1"/>
    </source>
</evidence>
<dbReference type="EMBL" id="HG994580">
    <property type="protein sequence ID" value="CAF2753456.1"/>
    <property type="molecule type" value="Genomic_DNA"/>
</dbReference>
<accession>A0A7R8CAV5</accession>